<dbReference type="Proteomes" id="UP000251853">
    <property type="component" value="Unassembled WGS sequence"/>
</dbReference>
<dbReference type="EMBL" id="UAVW01000018">
    <property type="protein sequence ID" value="SQB15672.1"/>
    <property type="molecule type" value="Genomic_DNA"/>
</dbReference>
<dbReference type="EMBL" id="CZAB01000021">
    <property type="protein sequence ID" value="CUP07506.1"/>
    <property type="molecule type" value="Genomic_DNA"/>
</dbReference>
<dbReference type="Gene3D" id="3.20.20.300">
    <property type="entry name" value="Glycoside hydrolase, family 3, N-terminal domain"/>
    <property type="match status" value="1"/>
</dbReference>
<proteinExistence type="predicted"/>
<gene>
    <name evidence="1" type="ORF">ERS852480_02569</name>
    <name evidence="2" type="ORF">NCTC11224_04756</name>
</gene>
<dbReference type="Proteomes" id="UP000095512">
    <property type="component" value="Unassembled WGS sequence"/>
</dbReference>
<dbReference type="InterPro" id="IPR036962">
    <property type="entry name" value="Glyco_hydro_3_N_sf"/>
</dbReference>
<evidence type="ECO:0000313" key="4">
    <source>
        <dbReference type="Proteomes" id="UP000251853"/>
    </source>
</evidence>
<dbReference type="GO" id="GO:0005975">
    <property type="term" value="P:carbohydrate metabolic process"/>
    <property type="evidence" value="ECO:0007669"/>
    <property type="project" value="InterPro"/>
</dbReference>
<dbReference type="AlphaFoldDB" id="A0A174KAN5"/>
<evidence type="ECO:0000313" key="1">
    <source>
        <dbReference type="EMBL" id="CUP07506.1"/>
    </source>
</evidence>
<name>A0A174KAN5_9FIRM</name>
<reference evidence="1 3" key="1">
    <citation type="submission" date="2015-09" db="EMBL/GenBank/DDBJ databases">
        <authorList>
            <consortium name="Pathogen Informatics"/>
        </authorList>
    </citation>
    <scope>NUCLEOTIDE SEQUENCE [LARGE SCALE GENOMIC DNA]</scope>
    <source>
        <strain evidence="1 3">2789STDY5834865</strain>
    </source>
</reference>
<evidence type="ECO:0000313" key="2">
    <source>
        <dbReference type="EMBL" id="SQB15672.1"/>
    </source>
</evidence>
<protein>
    <submittedName>
        <fullName evidence="1">Uncharacterized protein</fullName>
    </submittedName>
</protein>
<dbReference type="GO" id="GO:0004553">
    <property type="term" value="F:hydrolase activity, hydrolyzing O-glycosyl compounds"/>
    <property type="evidence" value="ECO:0007669"/>
    <property type="project" value="InterPro"/>
</dbReference>
<keyword evidence="4" id="KW-1185">Reference proteome</keyword>
<reference evidence="2 4" key="2">
    <citation type="submission" date="2018-06" db="EMBL/GenBank/DDBJ databases">
        <authorList>
            <consortium name="Pathogen Informatics"/>
            <person name="Doyle S."/>
        </authorList>
    </citation>
    <scope>NUCLEOTIDE SEQUENCE [LARGE SCALE GENOMIC DNA]</scope>
    <source>
        <strain evidence="2 4">NCTC11224</strain>
    </source>
</reference>
<sequence>MSDWNTTVPEDGSEPWKCAAAGNDIIMPGNTNDDADIRDAYEKGLHSEREIRSCAGRIIAMIDKLAK</sequence>
<accession>A0A174KAN5</accession>
<evidence type="ECO:0000313" key="3">
    <source>
        <dbReference type="Proteomes" id="UP000095512"/>
    </source>
</evidence>
<organism evidence="1 3">
    <name type="scientific">Enterocloster clostridioformis</name>
    <dbReference type="NCBI Taxonomy" id="1531"/>
    <lineage>
        <taxon>Bacteria</taxon>
        <taxon>Bacillati</taxon>
        <taxon>Bacillota</taxon>
        <taxon>Clostridia</taxon>
        <taxon>Lachnospirales</taxon>
        <taxon>Lachnospiraceae</taxon>
        <taxon>Enterocloster</taxon>
    </lineage>
</organism>